<dbReference type="Pfam" id="PF10758">
    <property type="entry name" value="DUF2586"/>
    <property type="match status" value="1"/>
</dbReference>
<protein>
    <submittedName>
        <fullName evidence="1">Uncharacterized protein</fullName>
    </submittedName>
</protein>
<comment type="caution">
    <text evidence="1">The sequence shown here is derived from an EMBL/GenBank/DDBJ whole genome shotgun (WGS) entry which is preliminary data.</text>
</comment>
<dbReference type="AlphaFoldDB" id="A0A150Q982"/>
<accession>A0A150Q982</accession>
<gene>
    <name evidence="1" type="ORF">BE15_04525</name>
</gene>
<dbReference type="EMBL" id="JEMA01000907">
    <property type="protein sequence ID" value="KYF64535.1"/>
    <property type="molecule type" value="Genomic_DNA"/>
</dbReference>
<organism evidence="1 2">
    <name type="scientific">Sorangium cellulosum</name>
    <name type="common">Polyangium cellulosum</name>
    <dbReference type="NCBI Taxonomy" id="56"/>
    <lineage>
        <taxon>Bacteria</taxon>
        <taxon>Pseudomonadati</taxon>
        <taxon>Myxococcota</taxon>
        <taxon>Polyangia</taxon>
        <taxon>Polyangiales</taxon>
        <taxon>Polyangiaceae</taxon>
        <taxon>Sorangium</taxon>
    </lineage>
</organism>
<evidence type="ECO:0000313" key="1">
    <source>
        <dbReference type="EMBL" id="KYF64535.1"/>
    </source>
</evidence>
<dbReference type="InterPro" id="IPR019694">
    <property type="entry name" value="Phage_HP1_Orf23"/>
</dbReference>
<dbReference type="Proteomes" id="UP000075260">
    <property type="component" value="Unassembled WGS sequence"/>
</dbReference>
<reference evidence="1 2" key="1">
    <citation type="submission" date="2014-02" db="EMBL/GenBank/DDBJ databases">
        <title>The small core and large imbalanced accessory genome model reveals a collaborative survival strategy of Sorangium cellulosum strains in nature.</title>
        <authorList>
            <person name="Han K."/>
            <person name="Peng R."/>
            <person name="Blom J."/>
            <person name="Li Y.-Z."/>
        </authorList>
    </citation>
    <scope>NUCLEOTIDE SEQUENCE [LARGE SCALE GENOMIC DNA]</scope>
    <source>
        <strain evidence="1 2">So0008-312</strain>
    </source>
</reference>
<evidence type="ECO:0000313" key="2">
    <source>
        <dbReference type="Proteomes" id="UP000075260"/>
    </source>
</evidence>
<proteinExistence type="predicted"/>
<name>A0A150Q982_SORCE</name>
<dbReference type="InterPro" id="IPR036278">
    <property type="entry name" value="Sialidase_sf"/>
</dbReference>
<dbReference type="SUPFAM" id="SSF50939">
    <property type="entry name" value="Sialidases"/>
    <property type="match status" value="1"/>
</dbReference>
<sequence>MVGVCSKGPFTPTRVADTDALTSTFGFGPAVKALAYEMGKTGAPGIMRRILPDPVAASVGELVLDDWDGAAAPAISGTANNHYHIMWETVVAGELNTATGRYSLDGGETWTTAATVPTNGIVALGGSGLTATFSAGTGDDVGGDFSFEAFPAAQAVLSVVATRVGSSTSVVTITGTPLDAYEIVLETLAGGTVGTAGIVLRYSLDGGRTFTKPIRLGTANTLQINDGTEDSGLDFAFAAGTLETGDGFASGTTEPAIAASDVVTALGQLDALAVNWRFAHIVGAVNATAAGTIGAEFATFAADELSNARFAWALMSARDRRRLETETAWENALDDDFDGLENARVAVGSGYARITCPITRRRNRRPVAWIAVPELLRRPIEEDLGRKASGALSTDVAIYEDGERIEHDARVSQTLQGARFVTLRTFKRSGDSVFFTRGSTFDAEGGLEGYIARRQVLDVASDIFAQVLEEQLMDGVEVNASDEENPGAITEANAARIDREVETAIRRQLEGKFSGLSVRTSRTTVLAAGVRLPCKVSIVGLEYLEQLDGDIGFVTPELVALAA</sequence>